<comment type="caution">
    <text evidence="1">The sequence shown here is derived from an EMBL/GenBank/DDBJ whole genome shotgun (WGS) entry which is preliminary data.</text>
</comment>
<evidence type="ECO:0000313" key="2">
    <source>
        <dbReference type="Proteomes" id="UP000760860"/>
    </source>
</evidence>
<accession>A0A8T1H593</accession>
<gene>
    <name evidence="1" type="ORF">PC129_g21678</name>
</gene>
<feature type="non-terminal residue" evidence="1">
    <location>
        <position position="1"/>
    </location>
</feature>
<dbReference type="VEuPathDB" id="FungiDB:PC110_g11340"/>
<dbReference type="EMBL" id="RCMV01001801">
    <property type="protein sequence ID" value="KAG3206711.1"/>
    <property type="molecule type" value="Genomic_DNA"/>
</dbReference>
<proteinExistence type="predicted"/>
<name>A0A8T1H593_9STRA</name>
<reference evidence="1" key="1">
    <citation type="submission" date="2018-05" db="EMBL/GenBank/DDBJ databases">
        <title>Effector identification in a new, highly contiguous assembly of the strawberry crown rot pathogen Phytophthora cactorum.</title>
        <authorList>
            <person name="Armitage A.D."/>
            <person name="Nellist C.F."/>
            <person name="Bates H."/>
            <person name="Vickerstaff R.J."/>
            <person name="Harrison R.J."/>
        </authorList>
    </citation>
    <scope>NUCLEOTIDE SEQUENCE</scope>
    <source>
        <strain evidence="1">P421</strain>
    </source>
</reference>
<dbReference type="Proteomes" id="UP000760860">
    <property type="component" value="Unassembled WGS sequence"/>
</dbReference>
<evidence type="ECO:0000313" key="1">
    <source>
        <dbReference type="EMBL" id="KAG3206711.1"/>
    </source>
</evidence>
<dbReference type="AlphaFoldDB" id="A0A8T1H593"/>
<sequence>LLLEHGQSNYTWLSGILDKFADLHAQKWGCHWNRDILALVELTRLEAWLRAAEGRQLPSLLNNLRKTGMDLAVTRAALTGGFVMLLVYTSGDARYVYPMPWLKQK</sequence>
<protein>
    <submittedName>
        <fullName evidence="1">Uncharacterized protein</fullName>
    </submittedName>
</protein>
<organism evidence="1 2">
    <name type="scientific">Phytophthora cactorum</name>
    <dbReference type="NCBI Taxonomy" id="29920"/>
    <lineage>
        <taxon>Eukaryota</taxon>
        <taxon>Sar</taxon>
        <taxon>Stramenopiles</taxon>
        <taxon>Oomycota</taxon>
        <taxon>Peronosporomycetes</taxon>
        <taxon>Peronosporales</taxon>
        <taxon>Peronosporaceae</taxon>
        <taxon>Phytophthora</taxon>
    </lineage>
</organism>